<comment type="caution">
    <text evidence="11">The sequence shown here is derived from an EMBL/GenBank/DDBJ whole genome shotgun (WGS) entry which is preliminary data.</text>
</comment>
<evidence type="ECO:0000256" key="7">
    <source>
        <dbReference type="ARBA" id="ARBA00023065"/>
    </source>
</evidence>
<keyword evidence="8 10" id="KW-0472">Membrane</keyword>
<evidence type="ECO:0000256" key="5">
    <source>
        <dbReference type="ARBA" id="ARBA00022692"/>
    </source>
</evidence>
<feature type="transmembrane region" description="Helical" evidence="10">
    <location>
        <begin position="326"/>
        <end position="344"/>
    </location>
</feature>
<keyword evidence="2" id="KW-0813">Transport</keyword>
<feature type="transmembrane region" description="Helical" evidence="10">
    <location>
        <begin position="431"/>
        <end position="451"/>
    </location>
</feature>
<evidence type="ECO:0000256" key="8">
    <source>
        <dbReference type="ARBA" id="ARBA00023136"/>
    </source>
</evidence>
<accession>A0A158BUA2</accession>
<comment type="subcellular location">
    <subcellularLocation>
        <location evidence="1">Cell inner membrane</location>
        <topology evidence="1">Multi-pass membrane protein</topology>
    </subcellularLocation>
</comment>
<dbReference type="GO" id="GO:0042910">
    <property type="term" value="F:xenobiotic transmembrane transporter activity"/>
    <property type="evidence" value="ECO:0007669"/>
    <property type="project" value="InterPro"/>
</dbReference>
<sequence>MRATPTPTSTTGMLSDVRKIAALAWPVLIGQLAVIAFGVIDTAMVGRFSATDLAALGLGGSVYISVYIGLTGILVALQPIAGQLFGAGRESEIGEETRQALWLAAALAIIGFVLLYFPEPLLSLAKTPPALHDRTVDYLRILSFGLPASLAFRVYSSLTNAIGKPRLVMFLQIGGLLLKFPLNTWFIFGGFGVPALGGPGCALASTLINWVLASVGMTVLFRVEFFRPFGIFSHFCWPVWRRQLALLRLGIPMGLSYLIEVTSYTFMALFISRFGTTTLAGHQIAGNLGAVLYMTPLSIGIASSTLVSQALGAGRLDDARSISRHGIAMACVLALVYGVILVAARPHVIAAYTPDANVIAAAMPLVLIISFYHFCDALQITTAFILRAYKVTLVPTVIYAIALWGIGLGGGYLLGFDVGGGVPERLQGARGFWIANSASLGVAGVGLFIYWRRVSTRHLPTSGAR</sequence>
<keyword evidence="7" id="KW-0406">Ion transport</keyword>
<reference evidence="11" key="1">
    <citation type="submission" date="2016-01" db="EMBL/GenBank/DDBJ databases">
        <authorList>
            <person name="Peeters C."/>
        </authorList>
    </citation>
    <scope>NUCLEOTIDE SEQUENCE</scope>
    <source>
        <strain evidence="11">LMG 29321</strain>
    </source>
</reference>
<feature type="transmembrane region" description="Helical" evidence="10">
    <location>
        <begin position="356"/>
        <end position="375"/>
    </location>
</feature>
<feature type="transmembrane region" description="Helical" evidence="10">
    <location>
        <begin position="100"/>
        <end position="118"/>
    </location>
</feature>
<feature type="transmembrane region" description="Helical" evidence="10">
    <location>
        <begin position="291"/>
        <end position="314"/>
    </location>
</feature>
<dbReference type="PIRSF" id="PIRSF006603">
    <property type="entry name" value="DinF"/>
    <property type="match status" value="1"/>
</dbReference>
<dbReference type="EMBL" id="FCOX02000014">
    <property type="protein sequence ID" value="SAK73688.1"/>
    <property type="molecule type" value="Genomic_DNA"/>
</dbReference>
<evidence type="ECO:0000256" key="1">
    <source>
        <dbReference type="ARBA" id="ARBA00004429"/>
    </source>
</evidence>
<keyword evidence="4" id="KW-1003">Cell membrane</keyword>
<keyword evidence="12" id="KW-1185">Reference proteome</keyword>
<dbReference type="InterPro" id="IPR050222">
    <property type="entry name" value="MATE_MdtK"/>
</dbReference>
<dbReference type="GO" id="GO:0005886">
    <property type="term" value="C:plasma membrane"/>
    <property type="evidence" value="ECO:0007669"/>
    <property type="project" value="UniProtKB-SubCell"/>
</dbReference>
<dbReference type="PANTHER" id="PTHR43298:SF2">
    <property type="entry name" value="FMN_FAD EXPORTER YEEO-RELATED"/>
    <property type="match status" value="1"/>
</dbReference>
<feature type="transmembrane region" description="Helical" evidence="10">
    <location>
        <begin position="207"/>
        <end position="225"/>
    </location>
</feature>
<dbReference type="Proteomes" id="UP000071859">
    <property type="component" value="Unassembled WGS sequence"/>
</dbReference>
<evidence type="ECO:0000256" key="3">
    <source>
        <dbReference type="ARBA" id="ARBA00022449"/>
    </source>
</evidence>
<dbReference type="GO" id="GO:0006811">
    <property type="term" value="P:monoatomic ion transport"/>
    <property type="evidence" value="ECO:0007669"/>
    <property type="project" value="UniProtKB-KW"/>
</dbReference>
<feature type="transmembrane region" description="Helical" evidence="10">
    <location>
        <begin position="167"/>
        <end position="187"/>
    </location>
</feature>
<dbReference type="NCBIfam" id="TIGR00797">
    <property type="entry name" value="matE"/>
    <property type="match status" value="1"/>
</dbReference>
<feature type="transmembrane region" description="Helical" evidence="10">
    <location>
        <begin position="20"/>
        <end position="40"/>
    </location>
</feature>
<name>A0A158BUA2_9BURK</name>
<dbReference type="AlphaFoldDB" id="A0A158BUA2"/>
<evidence type="ECO:0000256" key="9">
    <source>
        <dbReference type="ARBA" id="ARBA00031636"/>
    </source>
</evidence>
<keyword evidence="5 10" id="KW-0812">Transmembrane</keyword>
<dbReference type="Pfam" id="PF01554">
    <property type="entry name" value="MatE"/>
    <property type="match status" value="2"/>
</dbReference>
<keyword evidence="6 10" id="KW-1133">Transmembrane helix</keyword>
<dbReference type="CDD" id="cd13131">
    <property type="entry name" value="MATE_NorM_like"/>
    <property type="match status" value="1"/>
</dbReference>
<evidence type="ECO:0000256" key="4">
    <source>
        <dbReference type="ARBA" id="ARBA00022475"/>
    </source>
</evidence>
<dbReference type="InterPro" id="IPR002528">
    <property type="entry name" value="MATE_fam"/>
</dbReference>
<organism evidence="11 12">
    <name type="scientific">Caballeronia calidae</name>
    <dbReference type="NCBI Taxonomy" id="1777139"/>
    <lineage>
        <taxon>Bacteria</taxon>
        <taxon>Pseudomonadati</taxon>
        <taxon>Pseudomonadota</taxon>
        <taxon>Betaproteobacteria</taxon>
        <taxon>Burkholderiales</taxon>
        <taxon>Burkholderiaceae</taxon>
        <taxon>Caballeronia</taxon>
    </lineage>
</organism>
<protein>
    <recommendedName>
        <fullName evidence="9">Multidrug-efflux transporter</fullName>
    </recommendedName>
</protein>
<feature type="transmembrane region" description="Helical" evidence="10">
    <location>
        <begin position="60"/>
        <end position="80"/>
    </location>
</feature>
<proteinExistence type="predicted"/>
<keyword evidence="3" id="KW-0050">Antiport</keyword>
<feature type="transmembrane region" description="Helical" evidence="10">
    <location>
        <begin position="396"/>
        <end position="416"/>
    </location>
</feature>
<feature type="transmembrane region" description="Helical" evidence="10">
    <location>
        <begin position="138"/>
        <end position="155"/>
    </location>
</feature>
<dbReference type="GO" id="GO:0015297">
    <property type="term" value="F:antiporter activity"/>
    <property type="evidence" value="ECO:0007669"/>
    <property type="project" value="UniProtKB-KW"/>
</dbReference>
<evidence type="ECO:0000256" key="2">
    <source>
        <dbReference type="ARBA" id="ARBA00022448"/>
    </source>
</evidence>
<evidence type="ECO:0000256" key="10">
    <source>
        <dbReference type="SAM" id="Phobius"/>
    </source>
</evidence>
<feature type="transmembrane region" description="Helical" evidence="10">
    <location>
        <begin position="246"/>
        <end position="271"/>
    </location>
</feature>
<evidence type="ECO:0000256" key="6">
    <source>
        <dbReference type="ARBA" id="ARBA00022989"/>
    </source>
</evidence>
<dbReference type="InterPro" id="IPR048279">
    <property type="entry name" value="MdtK-like"/>
</dbReference>
<dbReference type="PANTHER" id="PTHR43298">
    <property type="entry name" value="MULTIDRUG RESISTANCE PROTEIN NORM-RELATED"/>
    <property type="match status" value="1"/>
</dbReference>
<gene>
    <name evidence="11" type="ORF">AWB78_03108</name>
</gene>
<evidence type="ECO:0000313" key="12">
    <source>
        <dbReference type="Proteomes" id="UP000071859"/>
    </source>
</evidence>
<evidence type="ECO:0000313" key="11">
    <source>
        <dbReference type="EMBL" id="SAK73688.1"/>
    </source>
</evidence>